<dbReference type="Proteomes" id="UP000278962">
    <property type="component" value="Unassembled WGS sequence"/>
</dbReference>
<evidence type="ECO:0000313" key="2">
    <source>
        <dbReference type="EMBL" id="RKQ87843.1"/>
    </source>
</evidence>
<accession>A0A660L7C4</accession>
<dbReference type="InterPro" id="IPR036291">
    <property type="entry name" value="NAD(P)-bd_dom_sf"/>
</dbReference>
<dbReference type="Pfam" id="PF01370">
    <property type="entry name" value="Epimerase"/>
    <property type="match status" value="1"/>
</dbReference>
<dbReference type="RefSeq" id="WP_121256792.1">
    <property type="nucleotide sequence ID" value="NZ_RBIL01000002.1"/>
</dbReference>
<evidence type="ECO:0000259" key="1">
    <source>
        <dbReference type="Pfam" id="PF01370"/>
    </source>
</evidence>
<dbReference type="Gene3D" id="3.40.50.720">
    <property type="entry name" value="NAD(P)-binding Rossmann-like Domain"/>
    <property type="match status" value="1"/>
</dbReference>
<comment type="caution">
    <text evidence="2">The sequence shown here is derived from an EMBL/GenBank/DDBJ whole genome shotgun (WGS) entry which is preliminary data.</text>
</comment>
<dbReference type="SUPFAM" id="SSF51735">
    <property type="entry name" value="NAD(P)-binding Rossmann-fold domains"/>
    <property type="match status" value="1"/>
</dbReference>
<dbReference type="OrthoDB" id="9795501at2"/>
<feature type="domain" description="NAD-dependent epimerase/dehydratase" evidence="1">
    <location>
        <begin position="3"/>
        <end position="229"/>
    </location>
</feature>
<dbReference type="InterPro" id="IPR050177">
    <property type="entry name" value="Lipid_A_modif_metabolic_enz"/>
</dbReference>
<keyword evidence="3" id="KW-1185">Reference proteome</keyword>
<sequence>MQILVTGALGKVGAATVHELLSAGHQVVGCDLAPPVYEGGELSAHYVQADLTDAGDAFAVVRGADVVIHCAALPEPTRNPPATVFRNNVLATFNVAEAAVRMGVDRVVHVSSETVTGMAFAERPFHAPVAPIDETLESRPQDPYALAKVFGEQLMDALVARSDVTAVSIRPSWVQWEGNYERSLRPWLSDPLGSEPSVSFWSYIDVYDLAHGLRLAAESATTGHETAYVVSADNGAGRPLRELVAHHFGEGVTVAELAREDAGGISYAKAERLFGYRPAHSWRDYLAEDGTLLDAPRERLARGETSVQRGRAALRG</sequence>
<proteinExistence type="predicted"/>
<dbReference type="PANTHER" id="PTHR43245:SF55">
    <property type="entry name" value="NAD(P)-BINDING DOMAIN-CONTAINING PROTEIN"/>
    <property type="match status" value="1"/>
</dbReference>
<dbReference type="AlphaFoldDB" id="A0A660L7C4"/>
<evidence type="ECO:0000313" key="3">
    <source>
        <dbReference type="Proteomes" id="UP000278962"/>
    </source>
</evidence>
<dbReference type="PANTHER" id="PTHR43245">
    <property type="entry name" value="BIFUNCTIONAL POLYMYXIN RESISTANCE PROTEIN ARNA"/>
    <property type="match status" value="1"/>
</dbReference>
<protein>
    <submittedName>
        <fullName evidence="2">Nucleoside-diphosphate-sugar epimerase</fullName>
    </submittedName>
</protein>
<reference evidence="2 3" key="1">
    <citation type="submission" date="2018-10" db="EMBL/GenBank/DDBJ databases">
        <title>Genomic Encyclopedia of Archaeal and Bacterial Type Strains, Phase II (KMG-II): from individual species to whole genera.</title>
        <authorList>
            <person name="Goeker M."/>
        </authorList>
    </citation>
    <scope>NUCLEOTIDE SEQUENCE [LARGE SCALE GENOMIC DNA]</scope>
    <source>
        <strain evidence="2 3">DSM 14954</strain>
    </source>
</reference>
<organism evidence="2 3">
    <name type="scientific">Solirubrobacter pauli</name>
    <dbReference type="NCBI Taxonomy" id="166793"/>
    <lineage>
        <taxon>Bacteria</taxon>
        <taxon>Bacillati</taxon>
        <taxon>Actinomycetota</taxon>
        <taxon>Thermoleophilia</taxon>
        <taxon>Solirubrobacterales</taxon>
        <taxon>Solirubrobacteraceae</taxon>
        <taxon>Solirubrobacter</taxon>
    </lineage>
</organism>
<name>A0A660L7C4_9ACTN</name>
<gene>
    <name evidence="2" type="ORF">C8N24_5874</name>
</gene>
<dbReference type="EMBL" id="RBIL01000002">
    <property type="protein sequence ID" value="RKQ87843.1"/>
    <property type="molecule type" value="Genomic_DNA"/>
</dbReference>
<dbReference type="InterPro" id="IPR001509">
    <property type="entry name" value="Epimerase_deHydtase"/>
</dbReference>